<comment type="caution">
    <text evidence="6">The sequence shown here is derived from an EMBL/GenBank/DDBJ whole genome shotgun (WGS) entry which is preliminary data.</text>
</comment>
<dbReference type="CDD" id="cd05233">
    <property type="entry name" value="SDR_c"/>
    <property type="match status" value="1"/>
</dbReference>
<sequence length="264" mass="27905">MSQVVLITGATSGIGQETAELLASQGWKVVVSGRRLAEGENSQSLVISFLFDEQANLDKVVDGIRNNGGEATFIQADVSTEANVKALIEKSIAVWGHLDAAVNNAGISNDSELLENASTERFQEMFQVNVLGVFWCMKYQLQHMVPRKHGRIVNLASIAGLHGIFRTGGYCATKHAVVGLTKTAAIEYATSGVTINAVAPGAIKTSVFQQAIDSGAYTEETIADLFPMKRMGAVSDIARAIKFLIDSPFATGSVLAVDGGLGAA</sequence>
<dbReference type="Gene3D" id="3.40.50.720">
    <property type="entry name" value="NAD(P)-binding Rossmann-like Domain"/>
    <property type="match status" value="1"/>
</dbReference>
<evidence type="ECO:0000313" key="6">
    <source>
        <dbReference type="EMBL" id="GLA55852.1"/>
    </source>
</evidence>
<dbReference type="PRINTS" id="PR00081">
    <property type="entry name" value="GDHRDH"/>
</dbReference>
<protein>
    <recommendedName>
        <fullName evidence="2">3-oxoacyl-[acyl-carrier-protein] reductase</fullName>
        <ecNumber evidence="2">1.1.1.100</ecNumber>
    </recommendedName>
</protein>
<evidence type="ECO:0000256" key="2">
    <source>
        <dbReference type="ARBA" id="ARBA00012948"/>
    </source>
</evidence>
<dbReference type="Pfam" id="PF13561">
    <property type="entry name" value="adh_short_C2"/>
    <property type="match status" value="1"/>
</dbReference>
<dbReference type="InterPro" id="IPR002347">
    <property type="entry name" value="SDR_fam"/>
</dbReference>
<dbReference type="Pfam" id="PF00106">
    <property type="entry name" value="adh_short"/>
    <property type="match status" value="1"/>
</dbReference>
<evidence type="ECO:0000256" key="4">
    <source>
        <dbReference type="ARBA" id="ARBA00048508"/>
    </source>
</evidence>
<dbReference type="GO" id="GO:0044550">
    <property type="term" value="P:secondary metabolite biosynthetic process"/>
    <property type="evidence" value="ECO:0007669"/>
    <property type="project" value="UniProtKB-ARBA"/>
</dbReference>
<name>A0A9W6AA26_ASPNG</name>
<evidence type="ECO:0000256" key="3">
    <source>
        <dbReference type="ARBA" id="ARBA00022857"/>
    </source>
</evidence>
<evidence type="ECO:0000256" key="1">
    <source>
        <dbReference type="ARBA" id="ARBA00006484"/>
    </source>
</evidence>
<reference evidence="6" key="1">
    <citation type="submission" date="2022-07" db="EMBL/GenBank/DDBJ databases">
        <title>Taxonomy of Aspergillus series Nigri: significant species reduction supported by multi-species coalescent approaches.</title>
        <authorList>
            <person name="Bian C."/>
            <person name="Kusuya Y."/>
            <person name="Sklenar F."/>
            <person name="D'hooge E."/>
            <person name="Yaguchi T."/>
            <person name="Takahashi H."/>
            <person name="Hubka V."/>
        </authorList>
    </citation>
    <scope>NUCLEOTIDE SEQUENCE</scope>
    <source>
        <strain evidence="6">IFM 63604</strain>
    </source>
</reference>
<proteinExistence type="inferred from homology"/>
<dbReference type="GO" id="GO:0032787">
    <property type="term" value="P:monocarboxylic acid metabolic process"/>
    <property type="evidence" value="ECO:0007669"/>
    <property type="project" value="UniProtKB-ARBA"/>
</dbReference>
<dbReference type="InterPro" id="IPR050259">
    <property type="entry name" value="SDR"/>
</dbReference>
<dbReference type="SUPFAM" id="SSF51735">
    <property type="entry name" value="NAD(P)-binding Rossmann-fold domains"/>
    <property type="match status" value="1"/>
</dbReference>
<dbReference type="Proteomes" id="UP001144191">
    <property type="component" value="Unassembled WGS sequence"/>
</dbReference>
<accession>A0A9W6AA26</accession>
<dbReference type="PANTHER" id="PTHR42879:SF2">
    <property type="entry name" value="3-OXOACYL-[ACYL-CARRIER-PROTEIN] REDUCTASE FABG"/>
    <property type="match status" value="1"/>
</dbReference>
<dbReference type="EC" id="1.1.1.100" evidence="2"/>
<dbReference type="InterPro" id="IPR036291">
    <property type="entry name" value="NAD(P)-bd_dom_sf"/>
</dbReference>
<evidence type="ECO:0000256" key="5">
    <source>
        <dbReference type="RuleBase" id="RU000363"/>
    </source>
</evidence>
<organism evidence="6 7">
    <name type="scientific">Aspergillus niger</name>
    <dbReference type="NCBI Taxonomy" id="5061"/>
    <lineage>
        <taxon>Eukaryota</taxon>
        <taxon>Fungi</taxon>
        <taxon>Dikarya</taxon>
        <taxon>Ascomycota</taxon>
        <taxon>Pezizomycotina</taxon>
        <taxon>Eurotiomycetes</taxon>
        <taxon>Eurotiomycetidae</taxon>
        <taxon>Eurotiales</taxon>
        <taxon>Aspergillaceae</taxon>
        <taxon>Aspergillus</taxon>
        <taxon>Aspergillus subgen. Circumdati</taxon>
    </lineage>
</organism>
<gene>
    <name evidence="6" type="ORF">AnigIFM63604_002937</name>
</gene>
<dbReference type="EMBL" id="BRPB01000168">
    <property type="protein sequence ID" value="GLA55852.1"/>
    <property type="molecule type" value="Genomic_DNA"/>
</dbReference>
<keyword evidence="3" id="KW-0521">NADP</keyword>
<dbReference type="InterPro" id="IPR020904">
    <property type="entry name" value="Sc_DH/Rdtase_CS"/>
</dbReference>
<evidence type="ECO:0000313" key="7">
    <source>
        <dbReference type="Proteomes" id="UP001144191"/>
    </source>
</evidence>
<dbReference type="FunFam" id="3.40.50.720:FF:000084">
    <property type="entry name" value="Short-chain dehydrogenase reductase"/>
    <property type="match status" value="1"/>
</dbReference>
<comment type="similarity">
    <text evidence="1 5">Belongs to the short-chain dehydrogenases/reductases (SDR) family.</text>
</comment>
<comment type="catalytic activity">
    <reaction evidence="4">
        <text>a (3R)-hydroxyacyl-[ACP] + NADP(+) = a 3-oxoacyl-[ACP] + NADPH + H(+)</text>
        <dbReference type="Rhea" id="RHEA:17397"/>
        <dbReference type="Rhea" id="RHEA-COMP:9916"/>
        <dbReference type="Rhea" id="RHEA-COMP:9945"/>
        <dbReference type="ChEBI" id="CHEBI:15378"/>
        <dbReference type="ChEBI" id="CHEBI:57783"/>
        <dbReference type="ChEBI" id="CHEBI:58349"/>
        <dbReference type="ChEBI" id="CHEBI:78776"/>
        <dbReference type="ChEBI" id="CHEBI:78827"/>
        <dbReference type="EC" id="1.1.1.100"/>
    </reaction>
</comment>
<dbReference type="PROSITE" id="PS00061">
    <property type="entry name" value="ADH_SHORT"/>
    <property type="match status" value="1"/>
</dbReference>
<dbReference type="GO" id="GO:0004316">
    <property type="term" value="F:3-oxoacyl-[acyl-carrier-protein] reductase (NADPH) activity"/>
    <property type="evidence" value="ECO:0007669"/>
    <property type="project" value="UniProtKB-EC"/>
</dbReference>
<dbReference type="AlphaFoldDB" id="A0A9W6AA26"/>
<dbReference type="PRINTS" id="PR00080">
    <property type="entry name" value="SDRFAMILY"/>
</dbReference>
<dbReference type="PANTHER" id="PTHR42879">
    <property type="entry name" value="3-OXOACYL-(ACYL-CARRIER-PROTEIN) REDUCTASE"/>
    <property type="match status" value="1"/>
</dbReference>